<name>A0ABW4C0D6_9LACO</name>
<comment type="caution">
    <text evidence="1">The sequence shown here is derived from an EMBL/GenBank/DDBJ whole genome shotgun (WGS) entry which is preliminary data.</text>
</comment>
<evidence type="ECO:0000313" key="1">
    <source>
        <dbReference type="EMBL" id="MFD1420661.1"/>
    </source>
</evidence>
<sequence>MARKVANRKKPHGMVKNNTDSGLVEKLFIDFNHYPNWTHAYVGRKFTNALSNEHEAAQHFFFLINEFFGDIEANIKPILANNQRHCHRLTDVERELALKVIGKLHPNVKLDEESNIWQLAAKRSSGIRVIGVIVTE</sequence>
<protein>
    <submittedName>
        <fullName evidence="1">Uncharacterized protein</fullName>
    </submittedName>
</protein>
<keyword evidence="2" id="KW-1185">Reference proteome</keyword>
<proteinExistence type="predicted"/>
<organism evidence="1 2">
    <name type="scientific">Lactiplantibacillus songbeiensis</name>
    <dbReference type="NCBI Taxonomy" id="2559920"/>
    <lineage>
        <taxon>Bacteria</taxon>
        <taxon>Bacillati</taxon>
        <taxon>Bacillota</taxon>
        <taxon>Bacilli</taxon>
        <taxon>Lactobacillales</taxon>
        <taxon>Lactobacillaceae</taxon>
        <taxon>Lactiplantibacillus</taxon>
    </lineage>
</organism>
<reference evidence="2" key="1">
    <citation type="journal article" date="2019" name="Int. J. Syst. Evol. Microbiol.">
        <title>The Global Catalogue of Microorganisms (GCM) 10K type strain sequencing project: providing services to taxonomists for standard genome sequencing and annotation.</title>
        <authorList>
            <consortium name="The Broad Institute Genomics Platform"/>
            <consortium name="The Broad Institute Genome Sequencing Center for Infectious Disease"/>
            <person name="Wu L."/>
            <person name="Ma J."/>
        </authorList>
    </citation>
    <scope>NUCLEOTIDE SEQUENCE [LARGE SCALE GENOMIC DNA]</scope>
    <source>
        <strain evidence="2">CCM 8931</strain>
    </source>
</reference>
<gene>
    <name evidence="1" type="ORF">ACFQ5L_06810</name>
</gene>
<evidence type="ECO:0000313" key="2">
    <source>
        <dbReference type="Proteomes" id="UP001597188"/>
    </source>
</evidence>
<dbReference type="EMBL" id="JBHTOJ010000015">
    <property type="protein sequence ID" value="MFD1420661.1"/>
    <property type="molecule type" value="Genomic_DNA"/>
</dbReference>
<accession>A0ABW4C0D6</accession>
<dbReference type="RefSeq" id="WP_137635121.1">
    <property type="nucleotide sequence ID" value="NZ_BJDL01000018.1"/>
</dbReference>
<dbReference type="Proteomes" id="UP001597188">
    <property type="component" value="Unassembled WGS sequence"/>
</dbReference>